<evidence type="ECO:0000313" key="2">
    <source>
        <dbReference type="Proteomes" id="UP001183648"/>
    </source>
</evidence>
<dbReference type="EMBL" id="JAVDYG010000001">
    <property type="protein sequence ID" value="MDR7362206.1"/>
    <property type="molecule type" value="Genomic_DNA"/>
</dbReference>
<proteinExistence type="predicted"/>
<protein>
    <submittedName>
        <fullName evidence="1">Hydroxymethylpyrimidine pyrophosphatase-like HAD family hydrolase</fullName>
    </submittedName>
</protein>
<dbReference type="PANTHER" id="PTHR10000:SF8">
    <property type="entry name" value="HAD SUPERFAMILY HYDROLASE-LIKE, TYPE 3"/>
    <property type="match status" value="1"/>
</dbReference>
<dbReference type="InterPro" id="IPR023214">
    <property type="entry name" value="HAD_sf"/>
</dbReference>
<dbReference type="NCBIfam" id="TIGR01484">
    <property type="entry name" value="HAD-SF-IIB"/>
    <property type="match status" value="1"/>
</dbReference>
<accession>A0ABU2BUA1</accession>
<gene>
    <name evidence="1" type="ORF">J2S63_001759</name>
</gene>
<organism evidence="1 2">
    <name type="scientific">Nocardioides marmoribigeumensis</name>
    <dbReference type="NCBI Taxonomy" id="433649"/>
    <lineage>
        <taxon>Bacteria</taxon>
        <taxon>Bacillati</taxon>
        <taxon>Actinomycetota</taxon>
        <taxon>Actinomycetes</taxon>
        <taxon>Propionibacteriales</taxon>
        <taxon>Nocardioidaceae</taxon>
        <taxon>Nocardioides</taxon>
    </lineage>
</organism>
<dbReference type="InterPro" id="IPR006379">
    <property type="entry name" value="HAD-SF_hydro_IIB"/>
</dbReference>
<comment type="caution">
    <text evidence="1">The sequence shown here is derived from an EMBL/GenBank/DDBJ whole genome shotgun (WGS) entry which is preliminary data.</text>
</comment>
<name>A0ABU2BUA1_9ACTN</name>
<dbReference type="InterPro" id="IPR036412">
    <property type="entry name" value="HAD-like_sf"/>
</dbReference>
<dbReference type="Gene3D" id="3.30.1240.10">
    <property type="match status" value="1"/>
</dbReference>
<dbReference type="RefSeq" id="WP_310301368.1">
    <property type="nucleotide sequence ID" value="NZ_BAAAPS010000008.1"/>
</dbReference>
<dbReference type="Pfam" id="PF08282">
    <property type="entry name" value="Hydrolase_3"/>
    <property type="match status" value="1"/>
</dbReference>
<dbReference type="Gene3D" id="3.40.50.1000">
    <property type="entry name" value="HAD superfamily/HAD-like"/>
    <property type="match status" value="1"/>
</dbReference>
<dbReference type="PANTHER" id="PTHR10000">
    <property type="entry name" value="PHOSPHOSERINE PHOSPHATASE"/>
    <property type="match status" value="1"/>
</dbReference>
<evidence type="ECO:0000313" key="1">
    <source>
        <dbReference type="EMBL" id="MDR7362206.1"/>
    </source>
</evidence>
<keyword evidence="2" id="KW-1185">Reference proteome</keyword>
<dbReference type="SUPFAM" id="SSF56784">
    <property type="entry name" value="HAD-like"/>
    <property type="match status" value="1"/>
</dbReference>
<reference evidence="1 2" key="1">
    <citation type="submission" date="2023-07" db="EMBL/GenBank/DDBJ databases">
        <title>Sequencing the genomes of 1000 actinobacteria strains.</title>
        <authorList>
            <person name="Klenk H.-P."/>
        </authorList>
    </citation>
    <scope>NUCLEOTIDE SEQUENCE [LARGE SCALE GENOMIC DNA]</scope>
    <source>
        <strain evidence="1 2">DSM 19426</strain>
    </source>
</reference>
<dbReference type="Proteomes" id="UP001183648">
    <property type="component" value="Unassembled WGS sequence"/>
</dbReference>
<sequence length="269" mass="28458">MTAFDPAGVRLVATDLDGTLLHTDGTVTDRTRRVIEALEARGVLVVFVTGRPVRWMETLWPHVGDHGLAICSNGAIVYDVAQHAVSELRPIPREVVLEVADVVRREVPGTAFAVERADGFGKEPVFHPEGPTGPDLRVASLEEIAGDGVAKLLARHEELDPAGFWARVEALVGGLVTTTWSSVGALVEMSAAGVTKATTLAAVCAEHGIGPEHVLAFGDMPNDLALLEWAGRGYAMANAHGSVLAATEHHAPPHDEDGVAQVLEDLFGL</sequence>